<dbReference type="NCBIfam" id="NF001753">
    <property type="entry name" value="PRK00481.1-3"/>
    <property type="match status" value="1"/>
</dbReference>
<dbReference type="SUPFAM" id="SSF52467">
    <property type="entry name" value="DHS-like NAD/FAD-binding domain"/>
    <property type="match status" value="1"/>
</dbReference>
<dbReference type="InterPro" id="IPR050134">
    <property type="entry name" value="NAD-dep_sirtuin_deacylases"/>
</dbReference>
<evidence type="ECO:0000256" key="2">
    <source>
        <dbReference type="ARBA" id="ARBA00022679"/>
    </source>
</evidence>
<dbReference type="GO" id="GO:0070403">
    <property type="term" value="F:NAD+ binding"/>
    <property type="evidence" value="ECO:0007669"/>
    <property type="project" value="InterPro"/>
</dbReference>
<dbReference type="NCBIfam" id="NF001752">
    <property type="entry name" value="PRK00481.1-1"/>
    <property type="match status" value="1"/>
</dbReference>
<proteinExistence type="predicted"/>
<dbReference type="EC" id="2.3.1.286" evidence="1"/>
<dbReference type="Proteomes" id="UP000036923">
    <property type="component" value="Unassembled WGS sequence"/>
</dbReference>
<name>A0A0L6JUA0_9FIRM</name>
<protein>
    <recommendedName>
        <fullName evidence="1">protein acetyllysine N-acetyltransferase</fullName>
        <ecNumber evidence="1">2.3.1.286</ecNumber>
    </recommendedName>
</protein>
<feature type="binding site" evidence="4">
    <location>
        <position position="133"/>
    </location>
    <ligand>
        <name>Zn(2+)</name>
        <dbReference type="ChEBI" id="CHEBI:29105"/>
    </ligand>
</feature>
<dbReference type="InterPro" id="IPR026590">
    <property type="entry name" value="Ssirtuin_cat_dom"/>
</dbReference>
<organism evidence="6 7">
    <name type="scientific">Pseudobacteroides cellulosolvens ATCC 35603 = DSM 2933</name>
    <dbReference type="NCBI Taxonomy" id="398512"/>
    <lineage>
        <taxon>Bacteria</taxon>
        <taxon>Bacillati</taxon>
        <taxon>Bacillota</taxon>
        <taxon>Clostridia</taxon>
        <taxon>Eubacteriales</taxon>
        <taxon>Oscillospiraceae</taxon>
        <taxon>Pseudobacteroides</taxon>
    </lineage>
</organism>
<evidence type="ECO:0000313" key="6">
    <source>
        <dbReference type="EMBL" id="KNY29398.1"/>
    </source>
</evidence>
<evidence type="ECO:0000256" key="4">
    <source>
        <dbReference type="PROSITE-ProRule" id="PRU00236"/>
    </source>
</evidence>
<dbReference type="InterPro" id="IPR029035">
    <property type="entry name" value="DHS-like_NAD/FAD-binding_dom"/>
</dbReference>
<dbReference type="PROSITE" id="PS50305">
    <property type="entry name" value="SIRTUIN"/>
    <property type="match status" value="1"/>
</dbReference>
<dbReference type="PANTHER" id="PTHR11085">
    <property type="entry name" value="NAD-DEPENDENT PROTEIN DEACYLASE SIRTUIN-5, MITOCHONDRIAL-RELATED"/>
    <property type="match status" value="1"/>
</dbReference>
<dbReference type="eggNOG" id="COG0846">
    <property type="taxonomic scope" value="Bacteria"/>
</dbReference>
<dbReference type="PANTHER" id="PTHR11085:SF4">
    <property type="entry name" value="NAD-DEPENDENT PROTEIN DEACYLASE"/>
    <property type="match status" value="1"/>
</dbReference>
<reference evidence="7" key="1">
    <citation type="submission" date="2015-07" db="EMBL/GenBank/DDBJ databases">
        <title>Near-Complete Genome Sequence of the Cellulolytic Bacterium Bacteroides (Pseudobacteroides) cellulosolvens ATCC 35603.</title>
        <authorList>
            <person name="Dassa B."/>
            <person name="Utturkar S.M."/>
            <person name="Klingeman D.M."/>
            <person name="Hurt R.A."/>
            <person name="Keller M."/>
            <person name="Xu J."/>
            <person name="Reddy Y.H.K."/>
            <person name="Borovok I."/>
            <person name="Grinberg I.R."/>
            <person name="Lamed R."/>
            <person name="Zhivin O."/>
            <person name="Bayer E.A."/>
            <person name="Brown S.D."/>
        </authorList>
    </citation>
    <scope>NUCLEOTIDE SEQUENCE [LARGE SCALE GENOMIC DNA]</scope>
    <source>
        <strain evidence="7">DSM 2933</strain>
    </source>
</reference>
<dbReference type="STRING" id="398512.Bccel_4672"/>
<feature type="binding site" evidence="4">
    <location>
        <position position="130"/>
    </location>
    <ligand>
        <name>Zn(2+)</name>
        <dbReference type="ChEBI" id="CHEBI:29105"/>
    </ligand>
</feature>
<dbReference type="InterPro" id="IPR003000">
    <property type="entry name" value="Sirtuin"/>
</dbReference>
<keyword evidence="4" id="KW-0479">Metal-binding</keyword>
<comment type="caution">
    <text evidence="6">The sequence shown here is derived from an EMBL/GenBank/DDBJ whole genome shotgun (WGS) entry which is preliminary data.</text>
</comment>
<keyword evidence="3" id="KW-0520">NAD</keyword>
<dbReference type="Gene3D" id="3.30.1600.10">
    <property type="entry name" value="SIR2/SIRT2 'Small Domain"/>
    <property type="match status" value="1"/>
</dbReference>
<dbReference type="Gene3D" id="3.40.50.1220">
    <property type="entry name" value="TPP-binding domain"/>
    <property type="match status" value="1"/>
</dbReference>
<dbReference type="AlphaFoldDB" id="A0A0L6JUA0"/>
<feature type="binding site" evidence="4">
    <location>
        <position position="151"/>
    </location>
    <ligand>
        <name>Zn(2+)</name>
        <dbReference type="ChEBI" id="CHEBI:29105"/>
    </ligand>
</feature>
<evidence type="ECO:0000313" key="7">
    <source>
        <dbReference type="Proteomes" id="UP000036923"/>
    </source>
</evidence>
<evidence type="ECO:0000259" key="5">
    <source>
        <dbReference type="PROSITE" id="PS50305"/>
    </source>
</evidence>
<feature type="binding site" evidence="4">
    <location>
        <position position="154"/>
    </location>
    <ligand>
        <name>Zn(2+)</name>
        <dbReference type="ChEBI" id="CHEBI:29105"/>
    </ligand>
</feature>
<dbReference type="EMBL" id="LGTC01000001">
    <property type="protein sequence ID" value="KNY29398.1"/>
    <property type="molecule type" value="Genomic_DNA"/>
</dbReference>
<dbReference type="RefSeq" id="WP_036935627.1">
    <property type="nucleotide sequence ID" value="NZ_JQKC01000001.1"/>
</dbReference>
<dbReference type="PATRIC" id="fig|398512.5.peg.4895"/>
<dbReference type="Pfam" id="PF02146">
    <property type="entry name" value="SIR2"/>
    <property type="match status" value="1"/>
</dbReference>
<gene>
    <name evidence="6" type="ORF">Bccel_4672</name>
</gene>
<dbReference type="GO" id="GO:0046872">
    <property type="term" value="F:metal ion binding"/>
    <property type="evidence" value="ECO:0007669"/>
    <property type="project" value="UniProtKB-KW"/>
</dbReference>
<dbReference type="CDD" id="cd01407">
    <property type="entry name" value="SIR2-fam"/>
    <property type="match status" value="1"/>
</dbReference>
<accession>A0A0L6JUA0</accession>
<sequence>MNRDIQTLIDLISSSSNIVAFTGAGVSTESGIPDFRSSAGIFQMDGGGFPPEVILSKTFFDKYPDKFFEFYKKFMVYSDVKPNQCHLALAKLEDAGKLKAVVTQNIDNLHTIAGSKNVIELHGNANKNYCVKCNKKYDAQYVLNSIAVPKCDSCGDIVRPDVVLYEEMLDQEKLYNAKCHIRDADMVIVIGTSLVVYPAAKLIKYFEGDKLVIINMADTPFDASAMILLRQKAGEVMKQVVEGLKL</sequence>
<feature type="active site" description="Proton acceptor" evidence="4">
    <location>
        <position position="122"/>
    </location>
</feature>
<evidence type="ECO:0000256" key="3">
    <source>
        <dbReference type="ARBA" id="ARBA00023027"/>
    </source>
</evidence>
<keyword evidence="7" id="KW-1185">Reference proteome</keyword>
<keyword evidence="4" id="KW-0862">Zinc</keyword>
<dbReference type="GO" id="GO:0017136">
    <property type="term" value="F:histone deacetylase activity, NAD-dependent"/>
    <property type="evidence" value="ECO:0007669"/>
    <property type="project" value="TreeGrafter"/>
</dbReference>
<dbReference type="OrthoDB" id="9800582at2"/>
<dbReference type="InterPro" id="IPR026591">
    <property type="entry name" value="Sirtuin_cat_small_dom_sf"/>
</dbReference>
<evidence type="ECO:0000256" key="1">
    <source>
        <dbReference type="ARBA" id="ARBA00012928"/>
    </source>
</evidence>
<feature type="domain" description="Deacetylase sirtuin-type" evidence="5">
    <location>
        <begin position="1"/>
        <end position="246"/>
    </location>
</feature>
<keyword evidence="2" id="KW-0808">Transferase</keyword>